<name>A0A7S7NYE9_PALFE</name>
<sequence>MVTCHDFLKELNDFLDETTDPALRAELEKHITECPNCWVICDTTRKTISVYKGMEPQPIPPAIHQKILGLIQKRCGCGSESHSAQEPPTEGQAPAE</sequence>
<dbReference type="Pfam" id="PF13490">
    <property type="entry name" value="zf-HC2"/>
    <property type="match status" value="1"/>
</dbReference>
<accession>A0A7S7NYE9</accession>
<dbReference type="KEGG" id="pfer:IRI77_19395"/>
<evidence type="ECO:0000259" key="2">
    <source>
        <dbReference type="Pfam" id="PF13490"/>
    </source>
</evidence>
<dbReference type="AlphaFoldDB" id="A0A7S7NYE9"/>
<protein>
    <submittedName>
        <fullName evidence="3">Zf-HC2 domain-containing protein</fullName>
    </submittedName>
</protein>
<dbReference type="EMBL" id="CP063849">
    <property type="protein sequence ID" value="QOY92070.1"/>
    <property type="molecule type" value="Genomic_DNA"/>
</dbReference>
<feature type="region of interest" description="Disordered" evidence="1">
    <location>
        <begin position="77"/>
        <end position="96"/>
    </location>
</feature>
<evidence type="ECO:0000313" key="3">
    <source>
        <dbReference type="EMBL" id="QOY92070.1"/>
    </source>
</evidence>
<dbReference type="Proteomes" id="UP000593892">
    <property type="component" value="Chromosome"/>
</dbReference>
<proteinExistence type="predicted"/>
<feature type="domain" description="Putative zinc-finger" evidence="2">
    <location>
        <begin position="4"/>
        <end position="37"/>
    </location>
</feature>
<evidence type="ECO:0000313" key="4">
    <source>
        <dbReference type="Proteomes" id="UP000593892"/>
    </source>
</evidence>
<gene>
    <name evidence="3" type="ORF">IRI77_19395</name>
</gene>
<keyword evidence="4" id="KW-1185">Reference proteome</keyword>
<organism evidence="3 4">
    <name type="scientific">Paludibaculum fermentans</name>
    <dbReference type="NCBI Taxonomy" id="1473598"/>
    <lineage>
        <taxon>Bacteria</taxon>
        <taxon>Pseudomonadati</taxon>
        <taxon>Acidobacteriota</taxon>
        <taxon>Terriglobia</taxon>
        <taxon>Bryobacterales</taxon>
        <taxon>Bryobacteraceae</taxon>
        <taxon>Paludibaculum</taxon>
    </lineage>
</organism>
<reference evidence="3" key="1">
    <citation type="submission" date="2020-10" db="EMBL/GenBank/DDBJ databases">
        <title>Complete genome sequence of Paludibaculum fermentans P105T, a facultatively anaerobic acidobacterium capable of dissimilatory Fe(III) reduction.</title>
        <authorList>
            <person name="Dedysh S.N."/>
            <person name="Beletsky A.V."/>
            <person name="Kulichevskaya I.S."/>
            <person name="Mardanov A.V."/>
            <person name="Ravin N.V."/>
        </authorList>
    </citation>
    <scope>NUCLEOTIDE SEQUENCE [LARGE SCALE GENOMIC DNA]</scope>
    <source>
        <strain evidence="3">P105</strain>
    </source>
</reference>
<dbReference type="InterPro" id="IPR027383">
    <property type="entry name" value="Znf_put"/>
</dbReference>
<evidence type="ECO:0000256" key="1">
    <source>
        <dbReference type="SAM" id="MobiDB-lite"/>
    </source>
</evidence>